<dbReference type="EMBL" id="JASBNA010000003">
    <property type="protein sequence ID" value="KAK7693242.1"/>
    <property type="molecule type" value="Genomic_DNA"/>
</dbReference>
<gene>
    <name evidence="4" type="ORF">QCA50_002808</name>
</gene>
<evidence type="ECO:0000256" key="2">
    <source>
        <dbReference type="ARBA" id="ARBA00022448"/>
    </source>
</evidence>
<evidence type="ECO:0000313" key="4">
    <source>
        <dbReference type="EMBL" id="KAK7693242.1"/>
    </source>
</evidence>
<dbReference type="GO" id="GO:0005634">
    <property type="term" value="C:nucleus"/>
    <property type="evidence" value="ECO:0007669"/>
    <property type="project" value="TreeGrafter"/>
</dbReference>
<dbReference type="GO" id="GO:0006606">
    <property type="term" value="P:protein import into nucleus"/>
    <property type="evidence" value="ECO:0007669"/>
    <property type="project" value="TreeGrafter"/>
</dbReference>
<reference evidence="4 5" key="1">
    <citation type="submission" date="2022-09" db="EMBL/GenBank/DDBJ databases">
        <authorList>
            <person name="Palmer J.M."/>
        </authorList>
    </citation>
    <scope>NUCLEOTIDE SEQUENCE [LARGE SCALE GENOMIC DNA]</scope>
    <source>
        <strain evidence="4 5">DSM 7382</strain>
    </source>
</reference>
<keyword evidence="2" id="KW-0813">Transport</keyword>
<dbReference type="SUPFAM" id="SSF55724">
    <property type="entry name" value="Mog1p/PsbP-like"/>
    <property type="match status" value="1"/>
</dbReference>
<evidence type="ECO:0000256" key="1">
    <source>
        <dbReference type="ARBA" id="ARBA00010307"/>
    </source>
</evidence>
<comment type="similarity">
    <text evidence="1">Belongs to the MOG1 family.</text>
</comment>
<evidence type="ECO:0008006" key="6">
    <source>
        <dbReference type="Google" id="ProtNLM"/>
    </source>
</evidence>
<dbReference type="Pfam" id="PF04603">
    <property type="entry name" value="Mog1"/>
    <property type="match status" value="1"/>
</dbReference>
<sequence length="141" mass="15072">MSAMVTRELFGGAITMTLPSNLIDASFHFDSLAHDNSAISHSVQETQLIPNDRGDDTPSHTLLSGRQQVAKYNRTTADDIQVFMALYRVEGKNVDLVLTMNVPIASADGGAVSEAGISPAKHDFEVAASSLCIKDFGLFAS</sequence>
<dbReference type="InterPro" id="IPR007681">
    <property type="entry name" value="Mog1"/>
</dbReference>
<dbReference type="GO" id="GO:0031267">
    <property type="term" value="F:small GTPase binding"/>
    <property type="evidence" value="ECO:0007669"/>
    <property type="project" value="TreeGrafter"/>
</dbReference>
<evidence type="ECO:0000313" key="5">
    <source>
        <dbReference type="Proteomes" id="UP001385951"/>
    </source>
</evidence>
<dbReference type="GO" id="GO:0005085">
    <property type="term" value="F:guanyl-nucleotide exchange factor activity"/>
    <property type="evidence" value="ECO:0007669"/>
    <property type="project" value="TreeGrafter"/>
</dbReference>
<comment type="caution">
    <text evidence="4">The sequence shown here is derived from an EMBL/GenBank/DDBJ whole genome shotgun (WGS) entry which is preliminary data.</text>
</comment>
<dbReference type="Proteomes" id="UP001385951">
    <property type="component" value="Unassembled WGS sequence"/>
</dbReference>
<dbReference type="PANTHER" id="PTHR15837:SF0">
    <property type="entry name" value="RAN GUANINE NUCLEOTIDE RELEASE FACTOR"/>
    <property type="match status" value="1"/>
</dbReference>
<dbReference type="PANTHER" id="PTHR15837">
    <property type="entry name" value="RAN GUANINE NUCLEOTIDE RELEASE FACTOR"/>
    <property type="match status" value="1"/>
</dbReference>
<name>A0AAW0GMV9_9APHY</name>
<evidence type="ECO:0000256" key="3">
    <source>
        <dbReference type="ARBA" id="ARBA00022927"/>
    </source>
</evidence>
<organism evidence="4 5">
    <name type="scientific">Cerrena zonata</name>
    <dbReference type="NCBI Taxonomy" id="2478898"/>
    <lineage>
        <taxon>Eukaryota</taxon>
        <taxon>Fungi</taxon>
        <taxon>Dikarya</taxon>
        <taxon>Basidiomycota</taxon>
        <taxon>Agaricomycotina</taxon>
        <taxon>Agaricomycetes</taxon>
        <taxon>Polyporales</taxon>
        <taxon>Cerrenaceae</taxon>
        <taxon>Cerrena</taxon>
    </lineage>
</organism>
<keyword evidence="5" id="KW-1185">Reference proteome</keyword>
<proteinExistence type="inferred from homology"/>
<protein>
    <recommendedName>
        <fullName evidence="6">Mog1p/PsbP-like protein</fullName>
    </recommendedName>
</protein>
<dbReference type="AlphaFoldDB" id="A0AAW0GMV9"/>
<keyword evidence="3" id="KW-0653">Protein transport</keyword>
<dbReference type="InterPro" id="IPR016123">
    <property type="entry name" value="Mog1/PsbP_a/b/a-sand"/>
</dbReference>
<dbReference type="Gene3D" id="3.40.1000.10">
    <property type="entry name" value="Mog1/PsbP, alpha/beta/alpha sandwich"/>
    <property type="match status" value="1"/>
</dbReference>
<accession>A0AAW0GMV9</accession>